<dbReference type="AlphaFoldDB" id="A0A4U5JUY2"/>
<dbReference type="InterPro" id="IPR014729">
    <property type="entry name" value="Rossmann-like_a/b/a_fold"/>
</dbReference>
<evidence type="ECO:0000313" key="3">
    <source>
        <dbReference type="Proteomes" id="UP000308707"/>
    </source>
</evidence>
<name>A0A4U5JUY2_9GAMM</name>
<dbReference type="OrthoDB" id="5941239at2"/>
<dbReference type="EMBL" id="SZUA01000001">
    <property type="protein sequence ID" value="TKR32856.1"/>
    <property type="molecule type" value="Genomic_DNA"/>
</dbReference>
<dbReference type="Pfam" id="PF00733">
    <property type="entry name" value="Asn_synthase"/>
    <property type="match status" value="1"/>
</dbReference>
<dbReference type="Proteomes" id="UP000308707">
    <property type="component" value="Unassembled WGS sequence"/>
</dbReference>
<dbReference type="GO" id="GO:0006529">
    <property type="term" value="P:asparagine biosynthetic process"/>
    <property type="evidence" value="ECO:0007669"/>
    <property type="project" value="InterPro"/>
</dbReference>
<protein>
    <recommendedName>
        <fullName evidence="1">Asparagine synthetase domain-containing protein</fullName>
    </recommendedName>
</protein>
<dbReference type="GO" id="GO:0004066">
    <property type="term" value="F:asparagine synthase (glutamine-hydrolyzing) activity"/>
    <property type="evidence" value="ECO:0007669"/>
    <property type="project" value="InterPro"/>
</dbReference>
<proteinExistence type="predicted"/>
<feature type="domain" description="Asparagine synthetase" evidence="1">
    <location>
        <begin position="99"/>
        <end position="402"/>
    </location>
</feature>
<dbReference type="RefSeq" id="WP_137265065.1">
    <property type="nucleotide sequence ID" value="NZ_SZUA01000001.1"/>
</dbReference>
<organism evidence="2 3">
    <name type="scientific">Luteimonas gilva</name>
    <dbReference type="NCBI Taxonomy" id="2572684"/>
    <lineage>
        <taxon>Bacteria</taxon>
        <taxon>Pseudomonadati</taxon>
        <taxon>Pseudomonadota</taxon>
        <taxon>Gammaproteobacteria</taxon>
        <taxon>Lysobacterales</taxon>
        <taxon>Lysobacteraceae</taxon>
        <taxon>Luteimonas</taxon>
    </lineage>
</organism>
<accession>A0A4U5JUY2</accession>
<keyword evidence="3" id="KW-1185">Reference proteome</keyword>
<reference evidence="2 3" key="1">
    <citation type="submission" date="2019-04" db="EMBL/GenBank/DDBJ databases">
        <title>Reference strain of H23.</title>
        <authorList>
            <person name="Luo X."/>
        </authorList>
    </citation>
    <scope>NUCLEOTIDE SEQUENCE [LARGE SCALE GENOMIC DNA]</scope>
    <source>
        <strain evidence="2 3">H23</strain>
    </source>
</reference>
<gene>
    <name evidence="2" type="ORF">FCE95_00530</name>
</gene>
<dbReference type="SUPFAM" id="SSF52402">
    <property type="entry name" value="Adenine nucleotide alpha hydrolases-like"/>
    <property type="match status" value="1"/>
</dbReference>
<comment type="caution">
    <text evidence="2">The sequence shown here is derived from an EMBL/GenBank/DDBJ whole genome shotgun (WGS) entry which is preliminary data.</text>
</comment>
<dbReference type="Gene3D" id="3.40.50.620">
    <property type="entry name" value="HUPs"/>
    <property type="match status" value="1"/>
</dbReference>
<evidence type="ECO:0000259" key="1">
    <source>
        <dbReference type="Pfam" id="PF00733"/>
    </source>
</evidence>
<evidence type="ECO:0000313" key="2">
    <source>
        <dbReference type="EMBL" id="TKR32856.1"/>
    </source>
</evidence>
<sequence>MAPPVQITMSPYYGDPDFSAVESRAAQASTDLVSVADILRNAFVYPPHSVYEDVKLVTFGFCPQQDMTRTPEFRFKFRNAGEVPEVASTEQDWVGVYHRLLCDAVARSCSNMRAPWQLQSGGKDSTTLAIAIADARPDTVCITYHGGREEDEVASAAQVAKTLGLRHETLVCDPGRAYDRYLAVVGRMPLLTADFALLSYIDLGTEIAAQSGDGMIDGLGADSYFGTPVSRQQRWLAKLAQQMRLPARVSELPLIDRSFELCFVLGSLQMNAIERVFPGSRFTDAEVDNLFGREMAHESKARLALFEKEIASAGSAWEWRDMSMSIAGSAGAFAKGLYAARALSMRAAYPFCDRALREWVHDEVPRRQKVDPDTHVNKLLIRKHIATRFGELPYVRKKGSFRFDLCGLAERRFDVVRNYAQETRELLPGAMPWLDRNRRRLDNKYHASKFYLLAIVLPWLAHRQRTGGAVAMAA</sequence>
<dbReference type="InterPro" id="IPR001962">
    <property type="entry name" value="Asn_synthase"/>
</dbReference>